<evidence type="ECO:0000256" key="2">
    <source>
        <dbReference type="ARBA" id="ARBA00023125"/>
    </source>
</evidence>
<dbReference type="AlphaFoldDB" id="A0A108T823"/>
<sequence length="285" mass="33066">MKNLISLNWRSKLEGMENVNFLNDDYYIYRNEKVEPHTGPFKMDMTICGICLKGESKGRVDMIPFEIKAPAISIVLPGQIIEHEYCSDDFEGIYILMSERFNESLNLPDRFSNFLSVRNKPVVPLTDKQLDAMLTYCKMVQSVIKVTDNPNRMEIIRHLTIAFFYGLGYYFHKLPDGVKETRSEVLMRNFLKQVQAFHKQERKVEFYADKLCLSPKYLSQTIKSCSGKTAGEWIDEYVVLEAKALLRSTNMTIQQIGDELNFPSQSFFGKYFKRLTGTSPKAHRE</sequence>
<reference evidence="5 6" key="1">
    <citation type="journal article" date="2019" name="Nat. Med.">
        <title>A library of human gut bacterial isolates paired with longitudinal multiomics data enables mechanistic microbiome research.</title>
        <authorList>
            <person name="Poyet M."/>
            <person name="Groussin M."/>
            <person name="Gibbons S.M."/>
            <person name="Avila-Pacheco J."/>
            <person name="Jiang X."/>
            <person name="Kearney S.M."/>
            <person name="Perrotta A.R."/>
            <person name="Berdy B."/>
            <person name="Zhao S."/>
            <person name="Lieberman T.D."/>
            <person name="Swanson P.K."/>
            <person name="Smith M."/>
            <person name="Roesemann S."/>
            <person name="Alexander J.E."/>
            <person name="Rich S.A."/>
            <person name="Livny J."/>
            <person name="Vlamakis H."/>
            <person name="Clish C."/>
            <person name="Bullock K."/>
            <person name="Deik A."/>
            <person name="Scott J."/>
            <person name="Pierce K.A."/>
            <person name="Xavier R.J."/>
            <person name="Alm E.J."/>
        </authorList>
    </citation>
    <scope>NUCLEOTIDE SEQUENCE [LARGE SCALE GENOMIC DNA]</scope>
    <source>
        <strain evidence="5 6">BIOML-A6</strain>
    </source>
</reference>
<evidence type="ECO:0000256" key="1">
    <source>
        <dbReference type="ARBA" id="ARBA00023015"/>
    </source>
</evidence>
<dbReference type="Proteomes" id="UP000448877">
    <property type="component" value="Unassembled WGS sequence"/>
</dbReference>
<evidence type="ECO:0000256" key="3">
    <source>
        <dbReference type="ARBA" id="ARBA00023163"/>
    </source>
</evidence>
<dbReference type="PANTHER" id="PTHR43280:SF32">
    <property type="entry name" value="TRANSCRIPTIONAL REGULATORY PROTEIN"/>
    <property type="match status" value="1"/>
</dbReference>
<dbReference type="GO" id="GO:0003700">
    <property type="term" value="F:DNA-binding transcription factor activity"/>
    <property type="evidence" value="ECO:0007669"/>
    <property type="project" value="InterPro"/>
</dbReference>
<dbReference type="RefSeq" id="WP_007219793.1">
    <property type="nucleotide sequence ID" value="NZ_CABMLT010000014.1"/>
</dbReference>
<proteinExistence type="predicted"/>
<dbReference type="EMBL" id="VVYV01000006">
    <property type="protein sequence ID" value="KAA5421825.1"/>
    <property type="molecule type" value="Genomic_DNA"/>
</dbReference>
<dbReference type="GO" id="GO:0043565">
    <property type="term" value="F:sequence-specific DNA binding"/>
    <property type="evidence" value="ECO:0007669"/>
    <property type="project" value="InterPro"/>
</dbReference>
<accession>A0A108T823</accession>
<keyword evidence="2" id="KW-0238">DNA-binding</keyword>
<dbReference type="Gene3D" id="1.10.10.60">
    <property type="entry name" value="Homeodomain-like"/>
    <property type="match status" value="1"/>
</dbReference>
<evidence type="ECO:0000313" key="5">
    <source>
        <dbReference type="EMBL" id="KAA5421825.1"/>
    </source>
</evidence>
<dbReference type="PANTHER" id="PTHR43280">
    <property type="entry name" value="ARAC-FAMILY TRANSCRIPTIONAL REGULATOR"/>
    <property type="match status" value="1"/>
</dbReference>
<comment type="caution">
    <text evidence="5">The sequence shown here is derived from an EMBL/GenBank/DDBJ whole genome shotgun (WGS) entry which is preliminary data.</text>
</comment>
<keyword evidence="1" id="KW-0805">Transcription regulation</keyword>
<evidence type="ECO:0000313" key="6">
    <source>
        <dbReference type="Proteomes" id="UP000448877"/>
    </source>
</evidence>
<dbReference type="GeneID" id="66304994"/>
<dbReference type="Pfam" id="PF12833">
    <property type="entry name" value="HTH_18"/>
    <property type="match status" value="1"/>
</dbReference>
<dbReference type="InterPro" id="IPR018060">
    <property type="entry name" value="HTH_AraC"/>
</dbReference>
<dbReference type="SMART" id="SM00342">
    <property type="entry name" value="HTH_ARAC"/>
    <property type="match status" value="1"/>
</dbReference>
<dbReference type="InterPro" id="IPR009057">
    <property type="entry name" value="Homeodomain-like_sf"/>
</dbReference>
<gene>
    <name evidence="5" type="ORF">F2Y81_05290</name>
</gene>
<feature type="domain" description="HTH araC/xylS-type" evidence="4">
    <location>
        <begin position="188"/>
        <end position="285"/>
    </location>
</feature>
<name>A0A108T823_9BACE</name>
<dbReference type="PROSITE" id="PS01124">
    <property type="entry name" value="HTH_ARAC_FAMILY_2"/>
    <property type="match status" value="1"/>
</dbReference>
<organism evidence="5 6">
    <name type="scientific">Bacteroides cellulosilyticus</name>
    <dbReference type="NCBI Taxonomy" id="246787"/>
    <lineage>
        <taxon>Bacteria</taxon>
        <taxon>Pseudomonadati</taxon>
        <taxon>Bacteroidota</taxon>
        <taxon>Bacteroidia</taxon>
        <taxon>Bacteroidales</taxon>
        <taxon>Bacteroidaceae</taxon>
        <taxon>Bacteroides</taxon>
    </lineage>
</organism>
<dbReference type="SUPFAM" id="SSF46689">
    <property type="entry name" value="Homeodomain-like"/>
    <property type="match status" value="1"/>
</dbReference>
<protein>
    <submittedName>
        <fullName evidence="5">AraC family transcriptional regulator</fullName>
    </submittedName>
</protein>
<evidence type="ECO:0000259" key="4">
    <source>
        <dbReference type="PROSITE" id="PS01124"/>
    </source>
</evidence>
<keyword evidence="3" id="KW-0804">Transcription</keyword>